<dbReference type="EMBL" id="JAFEMO010000005">
    <property type="protein sequence ID" value="KAH7570362.1"/>
    <property type="molecule type" value="Genomic_DNA"/>
</dbReference>
<sequence length="198" mass="22457">MLEYCYGDDDAWNSHHAMQDHDYHHSPHTGMQMKPPPPRPQYAKQNMMMYNGGTYGYHQDGFPAGGKNNYPNGYNYGQTLQNGYSGSNGYYMSQASMGGNPPYPQSMNASHQFTRGGGDGYSAMTMSSSSTDQYDNYNNNVRPRPMRMQQGGAMEYGYESWGNNTNGYRYNNPNVNCMPYNNGYNHNDDQWIKKSLAN</sequence>
<protein>
    <submittedName>
        <fullName evidence="1">Uncharacterized protein</fullName>
    </submittedName>
</protein>
<accession>A0ABQ8I172</accession>
<evidence type="ECO:0000313" key="1">
    <source>
        <dbReference type="EMBL" id="KAH7570362.1"/>
    </source>
</evidence>
<organism evidence="1 2">
    <name type="scientific">Xanthoceras sorbifolium</name>
    <dbReference type="NCBI Taxonomy" id="99658"/>
    <lineage>
        <taxon>Eukaryota</taxon>
        <taxon>Viridiplantae</taxon>
        <taxon>Streptophyta</taxon>
        <taxon>Embryophyta</taxon>
        <taxon>Tracheophyta</taxon>
        <taxon>Spermatophyta</taxon>
        <taxon>Magnoliopsida</taxon>
        <taxon>eudicotyledons</taxon>
        <taxon>Gunneridae</taxon>
        <taxon>Pentapetalae</taxon>
        <taxon>rosids</taxon>
        <taxon>malvids</taxon>
        <taxon>Sapindales</taxon>
        <taxon>Sapindaceae</taxon>
        <taxon>Xanthoceroideae</taxon>
        <taxon>Xanthoceras</taxon>
    </lineage>
</organism>
<dbReference type="Proteomes" id="UP000827721">
    <property type="component" value="Unassembled WGS sequence"/>
</dbReference>
<evidence type="ECO:0000313" key="2">
    <source>
        <dbReference type="Proteomes" id="UP000827721"/>
    </source>
</evidence>
<proteinExistence type="predicted"/>
<comment type="caution">
    <text evidence="1">The sequence shown here is derived from an EMBL/GenBank/DDBJ whole genome shotgun (WGS) entry which is preliminary data.</text>
</comment>
<name>A0ABQ8I172_9ROSI</name>
<reference evidence="1 2" key="1">
    <citation type="submission" date="2021-02" db="EMBL/GenBank/DDBJ databases">
        <title>Plant Genome Project.</title>
        <authorList>
            <person name="Zhang R.-G."/>
        </authorList>
    </citation>
    <scope>NUCLEOTIDE SEQUENCE [LARGE SCALE GENOMIC DNA]</scope>
    <source>
        <tissue evidence="1">Leaves</tissue>
    </source>
</reference>
<gene>
    <name evidence="1" type="ORF">JRO89_XS05G0093100</name>
</gene>
<keyword evidence="2" id="KW-1185">Reference proteome</keyword>